<protein>
    <recommendedName>
        <fullName evidence="9">Methylated-DNA--protein-cysteine methyltransferase</fullName>
        <ecNumber evidence="9">2.1.1.63</ecNumber>
    </recommendedName>
    <alternativeName>
        <fullName evidence="9">6-O-methylguanine-DNA methyltransferase</fullName>
        <shortName evidence="9">MGMT</shortName>
    </alternativeName>
    <alternativeName>
        <fullName evidence="9">O-6-methylguanine-DNA-alkyltransferase</fullName>
    </alternativeName>
</protein>
<dbReference type="InterPro" id="IPR014048">
    <property type="entry name" value="MethylDNA_cys_MeTrfase_DNA-bd"/>
</dbReference>
<keyword evidence="3 9" id="KW-0963">Cytoplasm</keyword>
<dbReference type="GO" id="GO:0005737">
    <property type="term" value="C:cytoplasm"/>
    <property type="evidence" value="ECO:0007669"/>
    <property type="project" value="UniProtKB-SubCell"/>
</dbReference>
<feature type="domain" description="Methylguanine DNA methyltransferase ribonuclease-like" evidence="11">
    <location>
        <begin position="1"/>
        <end position="73"/>
    </location>
</feature>
<feature type="domain" description="Methylated-DNA-[protein]-cysteine S-methyltransferase DNA binding" evidence="10">
    <location>
        <begin position="78"/>
        <end position="157"/>
    </location>
</feature>
<evidence type="ECO:0000256" key="4">
    <source>
        <dbReference type="ARBA" id="ARBA00022603"/>
    </source>
</evidence>
<evidence type="ECO:0000259" key="11">
    <source>
        <dbReference type="Pfam" id="PF02870"/>
    </source>
</evidence>
<dbReference type="EMBL" id="CACSIO010000002">
    <property type="protein sequence ID" value="CAA0092139.1"/>
    <property type="molecule type" value="Genomic_DNA"/>
</dbReference>
<dbReference type="HAMAP" id="MF_00772">
    <property type="entry name" value="OGT"/>
    <property type="match status" value="1"/>
</dbReference>
<keyword evidence="6 9" id="KW-0227">DNA damage</keyword>
<evidence type="ECO:0000259" key="10">
    <source>
        <dbReference type="Pfam" id="PF01035"/>
    </source>
</evidence>
<evidence type="ECO:0000256" key="7">
    <source>
        <dbReference type="ARBA" id="ARBA00023204"/>
    </source>
</evidence>
<dbReference type="PANTHER" id="PTHR10815:SF5">
    <property type="entry name" value="METHYLATED-DNA--PROTEIN-CYSTEINE METHYLTRANSFERASE"/>
    <property type="match status" value="1"/>
</dbReference>
<feature type="active site" description="Nucleophile; methyl group acceptor" evidence="9">
    <location>
        <position position="129"/>
    </location>
</feature>
<dbReference type="InterPro" id="IPR023546">
    <property type="entry name" value="MGMT"/>
</dbReference>
<dbReference type="Pfam" id="PF02870">
    <property type="entry name" value="Methyltransf_1N"/>
    <property type="match status" value="1"/>
</dbReference>
<reference evidence="12 13" key="1">
    <citation type="submission" date="2019-11" db="EMBL/GenBank/DDBJ databases">
        <authorList>
            <person name="Holert J."/>
        </authorList>
    </citation>
    <scope>NUCLEOTIDE SEQUENCE [LARGE SCALE GENOMIC DNA]</scope>
    <source>
        <strain evidence="12">SB11_3</strain>
    </source>
</reference>
<dbReference type="Pfam" id="PF01035">
    <property type="entry name" value="DNA_binding_1"/>
    <property type="match status" value="1"/>
</dbReference>
<dbReference type="InterPro" id="IPR036388">
    <property type="entry name" value="WH-like_DNA-bd_sf"/>
</dbReference>
<keyword evidence="7 9" id="KW-0234">DNA repair</keyword>
<dbReference type="FunFam" id="1.10.10.10:FF:000214">
    <property type="entry name" value="Methylated-DNA--protein-cysteine methyltransferase"/>
    <property type="match status" value="1"/>
</dbReference>
<dbReference type="SUPFAM" id="SSF53155">
    <property type="entry name" value="Methylated DNA-protein cysteine methyltransferase domain"/>
    <property type="match status" value="1"/>
</dbReference>
<proteinExistence type="inferred from homology"/>
<keyword evidence="4 9" id="KW-0489">Methyltransferase</keyword>
<dbReference type="InterPro" id="IPR008332">
    <property type="entry name" value="MethylG_MeTrfase_N"/>
</dbReference>
<organism evidence="12 13">
    <name type="scientific">BD1-7 clade bacterium</name>
    <dbReference type="NCBI Taxonomy" id="2029982"/>
    <lineage>
        <taxon>Bacteria</taxon>
        <taxon>Pseudomonadati</taxon>
        <taxon>Pseudomonadota</taxon>
        <taxon>Gammaproteobacteria</taxon>
        <taxon>Cellvibrionales</taxon>
        <taxon>Spongiibacteraceae</taxon>
        <taxon>BD1-7 clade</taxon>
    </lineage>
</organism>
<comment type="subcellular location">
    <subcellularLocation>
        <location evidence="9">Cytoplasm</location>
    </subcellularLocation>
</comment>
<gene>
    <name evidence="12" type="primary">ogt</name>
    <name evidence="12" type="ORF">OPDIPICF_03768</name>
</gene>
<dbReference type="InterPro" id="IPR036631">
    <property type="entry name" value="MGMT_N_sf"/>
</dbReference>
<dbReference type="Gene3D" id="1.10.10.10">
    <property type="entry name" value="Winged helix-like DNA-binding domain superfamily/Winged helix DNA-binding domain"/>
    <property type="match status" value="1"/>
</dbReference>
<comment type="catalytic activity">
    <reaction evidence="8 9">
        <text>a 6-O-methyl-2'-deoxyguanosine in DNA + L-cysteinyl-[protein] = S-methyl-L-cysteinyl-[protein] + a 2'-deoxyguanosine in DNA</text>
        <dbReference type="Rhea" id="RHEA:24000"/>
        <dbReference type="Rhea" id="RHEA-COMP:10131"/>
        <dbReference type="Rhea" id="RHEA-COMP:10132"/>
        <dbReference type="Rhea" id="RHEA-COMP:11367"/>
        <dbReference type="Rhea" id="RHEA-COMP:11368"/>
        <dbReference type="ChEBI" id="CHEBI:29950"/>
        <dbReference type="ChEBI" id="CHEBI:82612"/>
        <dbReference type="ChEBI" id="CHEBI:85445"/>
        <dbReference type="ChEBI" id="CHEBI:85448"/>
        <dbReference type="EC" id="2.1.1.63"/>
    </reaction>
</comment>
<evidence type="ECO:0000256" key="3">
    <source>
        <dbReference type="ARBA" id="ARBA00022490"/>
    </source>
</evidence>
<evidence type="ECO:0000256" key="8">
    <source>
        <dbReference type="ARBA" id="ARBA00049348"/>
    </source>
</evidence>
<dbReference type="InterPro" id="IPR001497">
    <property type="entry name" value="MethylDNA_cys_MeTrfase_AS"/>
</dbReference>
<evidence type="ECO:0000256" key="9">
    <source>
        <dbReference type="HAMAP-Rule" id="MF_00772"/>
    </source>
</evidence>
<dbReference type="GO" id="GO:0032259">
    <property type="term" value="P:methylation"/>
    <property type="evidence" value="ECO:0007669"/>
    <property type="project" value="UniProtKB-KW"/>
</dbReference>
<keyword evidence="5 9" id="KW-0808">Transferase</keyword>
<dbReference type="Proteomes" id="UP000441399">
    <property type="component" value="Unassembled WGS sequence"/>
</dbReference>
<evidence type="ECO:0000256" key="6">
    <source>
        <dbReference type="ARBA" id="ARBA00022763"/>
    </source>
</evidence>
<name>A0A5S9NP54_9GAMM</name>
<accession>A0A5S9NP54</accession>
<dbReference type="PROSITE" id="PS00374">
    <property type="entry name" value="MGMT"/>
    <property type="match status" value="1"/>
</dbReference>
<evidence type="ECO:0000313" key="12">
    <source>
        <dbReference type="EMBL" id="CAA0092139.1"/>
    </source>
</evidence>
<dbReference type="GO" id="GO:0003908">
    <property type="term" value="F:methylated-DNA-[protein]-cysteine S-methyltransferase activity"/>
    <property type="evidence" value="ECO:0007669"/>
    <property type="project" value="UniProtKB-UniRule"/>
</dbReference>
<keyword evidence="13" id="KW-1185">Reference proteome</keyword>
<comment type="function">
    <text evidence="9">Involved in the cellular defense against the biological effects of O6-methylguanine (O6-MeG) and O4-methylthymine (O4-MeT) in DNA. Repairs the methylated nucleobase in DNA by stoichiometrically transferring the methyl group to a cysteine residue in the enzyme. This is a suicide reaction: the enzyme is irreversibly inactivated.</text>
</comment>
<evidence type="ECO:0000313" key="13">
    <source>
        <dbReference type="Proteomes" id="UP000441399"/>
    </source>
</evidence>
<dbReference type="EC" id="2.1.1.63" evidence="9"/>
<dbReference type="PANTHER" id="PTHR10815">
    <property type="entry name" value="METHYLATED-DNA--PROTEIN-CYSTEINE METHYLTRANSFERASE"/>
    <property type="match status" value="1"/>
</dbReference>
<comment type="similarity">
    <text evidence="2 9">Belongs to the MGMT family.</text>
</comment>
<evidence type="ECO:0000256" key="2">
    <source>
        <dbReference type="ARBA" id="ARBA00008711"/>
    </source>
</evidence>
<comment type="miscellaneous">
    <text evidence="9">This enzyme catalyzes only one turnover and therefore is not strictly catalytic. According to one definition, an enzyme is a biocatalyst that acts repeatedly and over many reaction cycles.</text>
</comment>
<dbReference type="AlphaFoldDB" id="A0A5S9NP54"/>
<dbReference type="NCBIfam" id="TIGR00589">
    <property type="entry name" value="ogt"/>
    <property type="match status" value="1"/>
</dbReference>
<dbReference type="CDD" id="cd06445">
    <property type="entry name" value="ATase"/>
    <property type="match status" value="1"/>
</dbReference>
<dbReference type="GO" id="GO:0006307">
    <property type="term" value="P:DNA alkylation repair"/>
    <property type="evidence" value="ECO:0007669"/>
    <property type="project" value="UniProtKB-UniRule"/>
</dbReference>
<dbReference type="Gene3D" id="3.30.160.70">
    <property type="entry name" value="Methylated DNA-protein cysteine methyltransferase domain"/>
    <property type="match status" value="1"/>
</dbReference>
<dbReference type="OrthoDB" id="9802228at2"/>
<evidence type="ECO:0000256" key="1">
    <source>
        <dbReference type="ARBA" id="ARBA00001286"/>
    </source>
</evidence>
<sequence length="166" mass="18213">MFYTKFETTLCPMILVGDDDGIQQLYLCDVQGSHRDFEIAEGWQWVPEAFAEARQQIQQYLAGERQTFDLVLNPKGTEFQRSVWRALCDIPYGDTCSYKNIAEALASPKACRAVGAANGKNPIPLIVPCHRVVGSNGSLTGFAFGVALKRQLLALESSGPAQGDLI</sequence>
<dbReference type="InterPro" id="IPR036217">
    <property type="entry name" value="MethylDNA_cys_MeTrfase_DNAb"/>
</dbReference>
<comment type="catalytic activity">
    <reaction evidence="1 9">
        <text>a 4-O-methyl-thymidine in DNA + L-cysteinyl-[protein] = a thymidine in DNA + S-methyl-L-cysteinyl-[protein]</text>
        <dbReference type="Rhea" id="RHEA:53428"/>
        <dbReference type="Rhea" id="RHEA-COMP:10131"/>
        <dbReference type="Rhea" id="RHEA-COMP:10132"/>
        <dbReference type="Rhea" id="RHEA-COMP:13555"/>
        <dbReference type="Rhea" id="RHEA-COMP:13556"/>
        <dbReference type="ChEBI" id="CHEBI:29950"/>
        <dbReference type="ChEBI" id="CHEBI:82612"/>
        <dbReference type="ChEBI" id="CHEBI:137386"/>
        <dbReference type="ChEBI" id="CHEBI:137387"/>
        <dbReference type="EC" id="2.1.1.63"/>
    </reaction>
</comment>
<evidence type="ECO:0000256" key="5">
    <source>
        <dbReference type="ARBA" id="ARBA00022679"/>
    </source>
</evidence>
<dbReference type="SUPFAM" id="SSF46767">
    <property type="entry name" value="Methylated DNA-protein cysteine methyltransferase, C-terminal domain"/>
    <property type="match status" value="1"/>
</dbReference>